<dbReference type="Proteomes" id="UP001151518">
    <property type="component" value="Unassembled WGS sequence"/>
</dbReference>
<evidence type="ECO:0000313" key="2">
    <source>
        <dbReference type="Proteomes" id="UP001151518"/>
    </source>
</evidence>
<proteinExistence type="predicted"/>
<protein>
    <submittedName>
        <fullName evidence="1">Uncharacterized protein</fullName>
    </submittedName>
</protein>
<reference evidence="1" key="1">
    <citation type="submission" date="2022-07" db="EMBL/GenBank/DDBJ databases">
        <title>Phylogenomic reconstructions and comparative analyses of Kickxellomycotina fungi.</title>
        <authorList>
            <person name="Reynolds N.K."/>
            <person name="Stajich J.E."/>
            <person name="Barry K."/>
            <person name="Grigoriev I.V."/>
            <person name="Crous P."/>
            <person name="Smith M.E."/>
        </authorList>
    </citation>
    <scope>NUCLEOTIDE SEQUENCE</scope>
    <source>
        <strain evidence="1">NRRL 3115</strain>
    </source>
</reference>
<name>A0A9W8FZI1_9FUNG</name>
<sequence length="995" mass="112030">MYLVRNSIVKRTISRGSLAPATSHSTEHYHGIDPAQPRPIAQASLHSLVVKITAHHRLSSLPSMNLNAHRYLATYSSASGSADKPATANSNNDRVEITDKDADALRKNALDDLAKCIQDSDLISAYRIANSLRLHKALRSETGSRTHLVIQDAKVTLALAHVIQAQSDWEECLPCLNLIIEMRQDLLGKSRSSSLHVASQDLSLDALSTIFDVVLSPHFGAMPSRRFAGTTALQMLSDYDVVLNRERPRARMIRAIGFASDIHALRRLLNKPTMQVLNLEEQYELALAYARCLQPQEAIDILAGLGDLSSDRKIETQLALCISFAEKSQFDKALENFEYLRTDKVLWTGESSMFDKSTTLLQTGVAIVYSSTLCVLPRLPFTNNLHSMGSTHCSPRFMPGYPRKIIDFYKSTVCELCKDDKSRKRSAKSINRLLFQTECLLYAMNKVTAVDMSAFSLSGLSKRLHSTQYDSAQSITLLMSKQDKHGLNRRALEAYSTAIASGPLCHFLWAMLFAKVSAGKRIGIVKTEIEHAIKSIPGYRPSVTELEPAILAFMPVSFWKAPMRGNFKDNSAFMVADELLAFLERSTVHPYWKNLLQMASDAYKMESTDHRLIPLCIWIARVQGLNDIAERFISEAISAPLVSVEPGSLALVNSRDNTFYEQMFSVLSTDRQWSNIAAVKLRAMMLQQSIPVYQTDRIAAALLYCCARSRNLPVARDVVSGLDAESEQMLSPRIKELFMRVCLRSGQVAKALSIFHHLNYDAYGNQIGEPSFVELVKYMGDIRGSVVGAEHAFDAWIQIMDHQGKVTRALVDKWQRVGLLRESRNKPNAFVPRDEKTVSQALESIGIERKKTGSKSNKQYLRTWEYHMVMALIGAYINTGCLEKALLWEKWILDAIRNKDISMKPELILSTAHVQRRHLMRNTWEDARACLDYVLAINKNIEVAAFRQDMYYLNQRPVFKLLTKAIRTDADGQMAAMVKAYLIENNAEYLWNAMH</sequence>
<comment type="caution">
    <text evidence="1">The sequence shown here is derived from an EMBL/GenBank/DDBJ whole genome shotgun (WGS) entry which is preliminary data.</text>
</comment>
<accession>A0A9W8FZI1</accession>
<dbReference type="AlphaFoldDB" id="A0A9W8FZI1"/>
<dbReference type="OrthoDB" id="5595818at2759"/>
<gene>
    <name evidence="1" type="ORF">GGI25_004924</name>
</gene>
<organism evidence="1 2">
    <name type="scientific">Coemansia spiralis</name>
    <dbReference type="NCBI Taxonomy" id="417178"/>
    <lineage>
        <taxon>Eukaryota</taxon>
        <taxon>Fungi</taxon>
        <taxon>Fungi incertae sedis</taxon>
        <taxon>Zoopagomycota</taxon>
        <taxon>Kickxellomycotina</taxon>
        <taxon>Kickxellomycetes</taxon>
        <taxon>Kickxellales</taxon>
        <taxon>Kickxellaceae</taxon>
        <taxon>Coemansia</taxon>
    </lineage>
</organism>
<dbReference type="EMBL" id="JANBTW010000075">
    <property type="protein sequence ID" value="KAJ2672881.1"/>
    <property type="molecule type" value="Genomic_DNA"/>
</dbReference>
<evidence type="ECO:0000313" key="1">
    <source>
        <dbReference type="EMBL" id="KAJ2672881.1"/>
    </source>
</evidence>